<evidence type="ECO:0000313" key="2">
    <source>
        <dbReference type="EMBL" id="KAK5534722.1"/>
    </source>
</evidence>
<feature type="domain" description="C2H2-type" evidence="1">
    <location>
        <begin position="96"/>
        <end position="121"/>
    </location>
</feature>
<dbReference type="PANTHER" id="PTHR47784">
    <property type="entry name" value="STEROL UPTAKE CONTROL PROTEIN 2"/>
    <property type="match status" value="1"/>
</dbReference>
<dbReference type="InterPro" id="IPR021858">
    <property type="entry name" value="Fun_TF"/>
</dbReference>
<dbReference type="Proteomes" id="UP001345827">
    <property type="component" value="Unassembled WGS sequence"/>
</dbReference>
<evidence type="ECO:0000259" key="1">
    <source>
        <dbReference type="SMART" id="SM00355"/>
    </source>
</evidence>
<dbReference type="InterPro" id="IPR053157">
    <property type="entry name" value="Sterol_Uptake_Regulator"/>
</dbReference>
<dbReference type="AlphaFoldDB" id="A0AAV9Q407"/>
<dbReference type="SMART" id="SM00355">
    <property type="entry name" value="ZnF_C2H2"/>
    <property type="match status" value="2"/>
</dbReference>
<organism evidence="2 3">
    <name type="scientific">Vermiconidia calcicola</name>
    <dbReference type="NCBI Taxonomy" id="1690605"/>
    <lineage>
        <taxon>Eukaryota</taxon>
        <taxon>Fungi</taxon>
        <taxon>Dikarya</taxon>
        <taxon>Ascomycota</taxon>
        <taxon>Pezizomycotina</taxon>
        <taxon>Dothideomycetes</taxon>
        <taxon>Dothideomycetidae</taxon>
        <taxon>Mycosphaerellales</taxon>
        <taxon>Extremaceae</taxon>
        <taxon>Vermiconidia</taxon>
    </lineage>
</organism>
<dbReference type="InterPro" id="IPR022698">
    <property type="entry name" value="OrsD"/>
</dbReference>
<keyword evidence="3" id="KW-1185">Reference proteome</keyword>
<sequence length="526" mass="59115">MAPGRQQPVYGLHPAELFHYSHKYRVVICTICHYAIPRPGIAWHLKELHHFLNPCDRRPYLDFVAKLDLCEPDQVARPSGTGNDFPVPELPVYDGLQCGLKGCSYLCTSEKRLKNHWATAHPALGVCQQDLNSHRVPVQTFFRGNKLSYFSGPLETTTSSLHPKPALNPMPFLKPALSSKKAYPFHTTPSSSASLYGKVVTVLDATPSLAGESTNLHHETVPSCDTDTLSLLQHYQASTSKTIDPGTHTPNDNSLWGEVIFQIAHEHKFLLHGILALTCLHLAYLNPVPRTRNKYLIKASEHQGKAMPLFRKALAKPNDNNCHAILVFCCLLIPYTFASEQQDELFLTSKQHGNEADIVPTWLYFIRNGCIMLSEYWDLVEDGPCESLAKCWDAAFETGTPQQTAYLNSLHGIMAAASSEHAWSEQVCAAYLVAAKELATAFACSRSDLENYTTWDALRVWPTRMSMDFTKLLHDLHPAALILLAHYAILLEPIEVKWYFEGRATKLLKTISQKLDPYWHFALPHM</sequence>
<accession>A0AAV9Q407</accession>
<protein>
    <recommendedName>
        <fullName evidence="1">C2H2-type domain-containing protein</fullName>
    </recommendedName>
</protein>
<gene>
    <name evidence="2" type="ORF">LTR25_006754</name>
</gene>
<reference evidence="2 3" key="1">
    <citation type="submission" date="2023-06" db="EMBL/GenBank/DDBJ databases">
        <title>Black Yeasts Isolated from many extreme environments.</title>
        <authorList>
            <person name="Coleine C."/>
            <person name="Stajich J.E."/>
            <person name="Selbmann L."/>
        </authorList>
    </citation>
    <scope>NUCLEOTIDE SEQUENCE [LARGE SCALE GENOMIC DNA]</scope>
    <source>
        <strain evidence="2 3">CCFEE 5887</strain>
    </source>
</reference>
<evidence type="ECO:0000313" key="3">
    <source>
        <dbReference type="Proteomes" id="UP001345827"/>
    </source>
</evidence>
<feature type="domain" description="C2H2-type" evidence="1">
    <location>
        <begin position="27"/>
        <end position="49"/>
    </location>
</feature>
<proteinExistence type="predicted"/>
<comment type="caution">
    <text evidence="2">The sequence shown here is derived from an EMBL/GenBank/DDBJ whole genome shotgun (WGS) entry which is preliminary data.</text>
</comment>
<dbReference type="EMBL" id="JAXLQG010000011">
    <property type="protein sequence ID" value="KAK5534722.1"/>
    <property type="molecule type" value="Genomic_DNA"/>
</dbReference>
<dbReference type="GO" id="GO:0001228">
    <property type="term" value="F:DNA-binding transcription activator activity, RNA polymerase II-specific"/>
    <property type="evidence" value="ECO:0007669"/>
    <property type="project" value="TreeGrafter"/>
</dbReference>
<name>A0AAV9Q407_9PEZI</name>
<dbReference type="Pfam" id="PF12013">
    <property type="entry name" value="OrsD"/>
    <property type="match status" value="1"/>
</dbReference>
<dbReference type="Pfam" id="PF11951">
    <property type="entry name" value="Fungal_trans_2"/>
    <property type="match status" value="1"/>
</dbReference>
<dbReference type="PANTHER" id="PTHR47784:SF5">
    <property type="entry name" value="STEROL UPTAKE CONTROL PROTEIN 2"/>
    <property type="match status" value="1"/>
</dbReference>
<dbReference type="InterPro" id="IPR013087">
    <property type="entry name" value="Znf_C2H2_type"/>
</dbReference>